<dbReference type="InterPro" id="IPR052911">
    <property type="entry name" value="Corrinoid_activation_enz"/>
</dbReference>
<dbReference type="OrthoDB" id="9795268at2"/>
<dbReference type="Pfam" id="PF12837">
    <property type="entry name" value="Fer4_6"/>
    <property type="match status" value="1"/>
</dbReference>
<keyword evidence="3" id="KW-1185">Reference proteome</keyword>
<dbReference type="InterPro" id="IPR017896">
    <property type="entry name" value="4Fe4S_Fe-S-bd"/>
</dbReference>
<gene>
    <name evidence="2" type="ORF">TDIS_0306</name>
</gene>
<comment type="caution">
    <text evidence="2">The sequence shown here is derived from an EMBL/GenBank/DDBJ whole genome shotgun (WGS) entry which is preliminary data.</text>
</comment>
<dbReference type="AlphaFoldDB" id="A0A179D876"/>
<protein>
    <submittedName>
        <fullName evidence="2">4Fe-4S ferredoxin</fullName>
    </submittedName>
</protein>
<evidence type="ECO:0000313" key="2">
    <source>
        <dbReference type="EMBL" id="OAQ21788.1"/>
    </source>
</evidence>
<evidence type="ECO:0000259" key="1">
    <source>
        <dbReference type="PROSITE" id="PS51379"/>
    </source>
</evidence>
<sequence>MAKTLRKIIEIDEELCDGCGQCVPACAEGAIQIINGKARLIAEKLCDGLGACIGNCPKGALKIVEREAEEFDHQAVEEHLQHLRAKETLACGCPRSQVREFEAVVTGTSEAEIPSALTQWPVQIRLVPPTAPFLKGADLLIAADCVPVAYPELHTKMLPGKKIMIGCPKFDPAEEYVARLSEVLRQAQPRSVTLVIMEVPCCRGLAMILEEARRRAGIEIPIKVQVVSVKGDILQEEEI</sequence>
<proteinExistence type="predicted"/>
<dbReference type="PANTHER" id="PTHR42895">
    <property type="entry name" value="IRON-SULFUR CLUSTER-BINDING PROTEIN-RELATED"/>
    <property type="match status" value="1"/>
</dbReference>
<dbReference type="SUPFAM" id="SSF54862">
    <property type="entry name" value="4Fe-4S ferredoxins"/>
    <property type="match status" value="1"/>
</dbReference>
<reference evidence="2 3" key="1">
    <citation type="submission" date="2016-04" db="EMBL/GenBank/DDBJ databases">
        <title>Genome analysis of Thermosulfurimonas dismutans, the first thermophilic sulfur-disproportionating bacterium of the phylum Thermodesulfobacteria.</title>
        <authorList>
            <person name="Mardanov A.V."/>
            <person name="Beletsky A.V."/>
            <person name="Kadnikov V.V."/>
            <person name="Slobodkin A.I."/>
            <person name="Ravin N.V."/>
        </authorList>
    </citation>
    <scope>NUCLEOTIDE SEQUENCE [LARGE SCALE GENOMIC DNA]</scope>
    <source>
        <strain evidence="2 3">S95</strain>
    </source>
</reference>
<name>A0A179D876_9BACT</name>
<dbReference type="Gene3D" id="3.30.70.20">
    <property type="match status" value="1"/>
</dbReference>
<dbReference type="PANTHER" id="PTHR42895:SF1">
    <property type="entry name" value="IRON-SULFUR CLUSTER PROTEIN"/>
    <property type="match status" value="1"/>
</dbReference>
<feature type="domain" description="4Fe-4S ferredoxin-type" evidence="1">
    <location>
        <begin position="37"/>
        <end position="66"/>
    </location>
</feature>
<feature type="domain" description="4Fe-4S ferredoxin-type" evidence="1">
    <location>
        <begin position="7"/>
        <end position="36"/>
    </location>
</feature>
<dbReference type="EMBL" id="LWLG01000001">
    <property type="protein sequence ID" value="OAQ21788.1"/>
    <property type="molecule type" value="Genomic_DNA"/>
</dbReference>
<accession>A0A179D876</accession>
<organism evidence="2 3">
    <name type="scientific">Thermosulfurimonas dismutans</name>
    <dbReference type="NCBI Taxonomy" id="999894"/>
    <lineage>
        <taxon>Bacteria</taxon>
        <taxon>Pseudomonadati</taxon>
        <taxon>Thermodesulfobacteriota</taxon>
        <taxon>Thermodesulfobacteria</taxon>
        <taxon>Thermodesulfobacteriales</taxon>
        <taxon>Thermodesulfobacteriaceae</taxon>
        <taxon>Thermosulfurimonas</taxon>
    </lineage>
</organism>
<dbReference type="PROSITE" id="PS51379">
    <property type="entry name" value="4FE4S_FER_2"/>
    <property type="match status" value="2"/>
</dbReference>
<dbReference type="STRING" id="999894.TDIS_0306"/>
<dbReference type="Proteomes" id="UP000078390">
    <property type="component" value="Unassembled WGS sequence"/>
</dbReference>
<evidence type="ECO:0000313" key="3">
    <source>
        <dbReference type="Proteomes" id="UP000078390"/>
    </source>
</evidence>
<dbReference type="RefSeq" id="WP_068668560.1">
    <property type="nucleotide sequence ID" value="NZ_LWLG01000001.1"/>
</dbReference>
<dbReference type="PATRIC" id="fig|999894.6.peg.307"/>